<evidence type="ECO:0000259" key="1">
    <source>
        <dbReference type="Pfam" id="PF02602"/>
    </source>
</evidence>
<comment type="caution">
    <text evidence="2">The sequence shown here is derived from an EMBL/GenBank/DDBJ whole genome shotgun (WGS) entry which is preliminary data.</text>
</comment>
<dbReference type="Pfam" id="PF02602">
    <property type="entry name" value="HEM4"/>
    <property type="match status" value="1"/>
</dbReference>
<reference evidence="2 3" key="1">
    <citation type="submission" date="2022-04" db="EMBL/GenBank/DDBJ databases">
        <title>Rhizobium coralii sp. nov., isolated from coral Turbinaria peltata.</title>
        <authorList>
            <person name="Sun H."/>
        </authorList>
    </citation>
    <scope>NUCLEOTIDE SEQUENCE [LARGE SCALE GENOMIC DNA]</scope>
    <source>
        <strain evidence="2 3">NTR19</strain>
    </source>
</reference>
<dbReference type="Gene3D" id="3.40.50.10090">
    <property type="match status" value="2"/>
</dbReference>
<protein>
    <submittedName>
        <fullName evidence="2">Uroporphyrinogen-III synthase</fullName>
    </submittedName>
</protein>
<dbReference type="RefSeq" id="WP_248682138.1">
    <property type="nucleotide sequence ID" value="NZ_JALPRY010000007.1"/>
</dbReference>
<evidence type="ECO:0000313" key="2">
    <source>
        <dbReference type="EMBL" id="MCK8779408.1"/>
    </source>
</evidence>
<organism evidence="2 3">
    <name type="scientific">Neorhizobium turbinariae</name>
    <dbReference type="NCBI Taxonomy" id="2937795"/>
    <lineage>
        <taxon>Bacteria</taxon>
        <taxon>Pseudomonadati</taxon>
        <taxon>Pseudomonadota</taxon>
        <taxon>Alphaproteobacteria</taxon>
        <taxon>Hyphomicrobiales</taxon>
        <taxon>Rhizobiaceae</taxon>
        <taxon>Rhizobium/Agrobacterium group</taxon>
        <taxon>Neorhizobium</taxon>
    </lineage>
</organism>
<accession>A0ABT0ING0</accession>
<dbReference type="Proteomes" id="UP001202827">
    <property type="component" value="Unassembled WGS sequence"/>
</dbReference>
<proteinExistence type="predicted"/>
<feature type="domain" description="Tetrapyrrole biosynthesis uroporphyrinogen III synthase" evidence="1">
    <location>
        <begin position="26"/>
        <end position="240"/>
    </location>
</feature>
<dbReference type="EMBL" id="JALPRY010000007">
    <property type="protein sequence ID" value="MCK8779408.1"/>
    <property type="molecule type" value="Genomic_DNA"/>
</dbReference>
<evidence type="ECO:0000313" key="3">
    <source>
        <dbReference type="Proteomes" id="UP001202827"/>
    </source>
</evidence>
<dbReference type="InterPro" id="IPR003754">
    <property type="entry name" value="4pyrrol_synth_uPrphyn_synth"/>
</dbReference>
<gene>
    <name evidence="2" type="ORF">M0654_05350</name>
</gene>
<sequence length="266" mass="29415">MLHFDHYAQRPKLLLTQSAPHTRGTVEALAGIGVNCLAEPMLVTRDLTIERDEAADAAALVFTSANGVEAFLRQGRIGDNVRLYAVGPQTAACLAQRGYRDAVVGEGDADSLLRLIFSTWRPTDGKIVHVSGKHVKCDIALELRSWGYKASRAIAYVADQVEDVRETTLDAFRRGSLQGVVYVSRRAAKAFCAITEVQDVLGHKPCRFAFCLSEYIAGGIDERLFRDILWSVRPTREALVHRIETCLADLQLNSPQHIQPARTENV</sequence>
<name>A0ABT0ING0_9HYPH</name>
<keyword evidence="3" id="KW-1185">Reference proteome</keyword>
<dbReference type="SUPFAM" id="SSF69618">
    <property type="entry name" value="HemD-like"/>
    <property type="match status" value="1"/>
</dbReference>
<dbReference type="InterPro" id="IPR036108">
    <property type="entry name" value="4pyrrol_syn_uPrphyn_synt_sf"/>
</dbReference>
<dbReference type="CDD" id="cd06578">
    <property type="entry name" value="HemD"/>
    <property type="match status" value="1"/>
</dbReference>